<sequence>MDEHILEEMWENRASPSEAAKAMTITPTSGYDAPPWLARYLNRK</sequence>
<accession>A0A0H3AMC2</accession>
<reference evidence="1 2" key="1">
    <citation type="submission" date="2007-03" db="EMBL/GenBank/DDBJ databases">
        <authorList>
            <person name="Heidelberg J."/>
        </authorList>
    </citation>
    <scope>NUCLEOTIDE SEQUENCE [LARGE SCALE GENOMIC DNA]</scope>
    <source>
        <strain evidence="2">ATCC 39541 / Classical Ogawa 395 / O395</strain>
    </source>
</reference>
<dbReference type="Proteomes" id="UP000000249">
    <property type="component" value="Chromosome 1"/>
</dbReference>
<evidence type="ECO:0000313" key="2">
    <source>
        <dbReference type="Proteomes" id="UP000000249"/>
    </source>
</evidence>
<name>A0A0H3AMC2_VIBC3</name>
<dbReference type="EMBL" id="CP000627">
    <property type="protein sequence ID" value="ABQ21651.1"/>
    <property type="molecule type" value="Genomic_DNA"/>
</dbReference>
<evidence type="ECO:0000313" key="1">
    <source>
        <dbReference type="EMBL" id="ABQ21651.1"/>
    </source>
</evidence>
<protein>
    <submittedName>
        <fullName evidence="1">Uncharacterized protein</fullName>
    </submittedName>
</protein>
<dbReference type="AlphaFoldDB" id="A0A0H3AMC2"/>
<gene>
    <name evidence="1" type="ordered locus">VC0395_A1576</name>
</gene>
<proteinExistence type="predicted"/>
<dbReference type="KEGG" id="vco:VC0395_A1576"/>
<organism evidence="1 2">
    <name type="scientific">Vibrio cholerae serotype O1 (strain ATCC 39541 / Classical Ogawa 395 / O395)</name>
    <dbReference type="NCBI Taxonomy" id="345073"/>
    <lineage>
        <taxon>Bacteria</taxon>
        <taxon>Pseudomonadati</taxon>
        <taxon>Pseudomonadota</taxon>
        <taxon>Gammaproteobacteria</taxon>
        <taxon>Vibrionales</taxon>
        <taxon>Vibrionaceae</taxon>
        <taxon>Vibrio</taxon>
    </lineage>
</organism>